<reference evidence="6 7" key="1">
    <citation type="submission" date="2019-05" db="EMBL/GenBank/DDBJ databases">
        <title>Dyadobacter AR-3-8 sp. nov., isolated from arctic soil.</title>
        <authorList>
            <person name="Chaudhary D.K."/>
        </authorList>
    </citation>
    <scope>NUCLEOTIDE SEQUENCE [LARGE SCALE GENOMIC DNA]</scope>
    <source>
        <strain evidence="6 7">AR-3-8</strain>
    </source>
</reference>
<dbReference type="Gene3D" id="1.25.10.10">
    <property type="entry name" value="Leucine-rich Repeat Variant"/>
    <property type="match status" value="1"/>
</dbReference>
<keyword evidence="1 4" id="KW-0349">Heme</keyword>
<dbReference type="NCBIfam" id="TIGR02604">
    <property type="entry name" value="Piru_Ver_Nterm"/>
    <property type="match status" value="1"/>
</dbReference>
<dbReference type="InterPro" id="IPR011042">
    <property type="entry name" value="6-blade_b-propeller_TolB-like"/>
</dbReference>
<evidence type="ECO:0000259" key="5">
    <source>
        <dbReference type="PROSITE" id="PS51007"/>
    </source>
</evidence>
<dbReference type="InterPro" id="IPR011989">
    <property type="entry name" value="ARM-like"/>
</dbReference>
<dbReference type="OrthoDB" id="9808161at2"/>
<organism evidence="6 7">
    <name type="scientific">Dyadobacter frigoris</name>
    <dbReference type="NCBI Taxonomy" id="2576211"/>
    <lineage>
        <taxon>Bacteria</taxon>
        <taxon>Pseudomonadati</taxon>
        <taxon>Bacteroidota</taxon>
        <taxon>Cytophagia</taxon>
        <taxon>Cytophagales</taxon>
        <taxon>Spirosomataceae</taxon>
        <taxon>Dyadobacter</taxon>
    </lineage>
</organism>
<dbReference type="Pfam" id="PF00034">
    <property type="entry name" value="Cytochrom_C"/>
    <property type="match status" value="1"/>
</dbReference>
<dbReference type="InterPro" id="IPR013427">
    <property type="entry name" value="Haem-bd_dom_put"/>
</dbReference>
<dbReference type="AlphaFoldDB" id="A0A4U6DAI5"/>
<dbReference type="InterPro" id="IPR009056">
    <property type="entry name" value="Cyt_c-like_dom"/>
</dbReference>
<keyword evidence="7" id="KW-1185">Reference proteome</keyword>
<dbReference type="PROSITE" id="PS51007">
    <property type="entry name" value="CYTC"/>
    <property type="match status" value="1"/>
</dbReference>
<dbReference type="NCBIfam" id="TIGR02603">
    <property type="entry name" value="CxxCH_TIGR02603"/>
    <property type="match status" value="1"/>
</dbReference>
<gene>
    <name evidence="6" type="ORF">FDK13_01235</name>
</gene>
<dbReference type="InterPro" id="IPR036909">
    <property type="entry name" value="Cyt_c-like_dom_sf"/>
</dbReference>
<proteinExistence type="predicted"/>
<accession>A0A4U6DAI5</accession>
<dbReference type="Proteomes" id="UP000304900">
    <property type="component" value="Unassembled WGS sequence"/>
</dbReference>
<name>A0A4U6DAI5_9BACT</name>
<dbReference type="EMBL" id="SZVO01000001">
    <property type="protein sequence ID" value="TKT93866.1"/>
    <property type="molecule type" value="Genomic_DNA"/>
</dbReference>
<keyword evidence="2 4" id="KW-0479">Metal-binding</keyword>
<evidence type="ECO:0000313" key="6">
    <source>
        <dbReference type="EMBL" id="TKT93866.1"/>
    </source>
</evidence>
<keyword evidence="3 4" id="KW-0408">Iron</keyword>
<evidence type="ECO:0000256" key="3">
    <source>
        <dbReference type="ARBA" id="ARBA00023004"/>
    </source>
</evidence>
<dbReference type="Gene3D" id="1.10.760.10">
    <property type="entry name" value="Cytochrome c-like domain"/>
    <property type="match status" value="1"/>
</dbReference>
<evidence type="ECO:0000256" key="2">
    <source>
        <dbReference type="ARBA" id="ARBA00022723"/>
    </source>
</evidence>
<dbReference type="SUPFAM" id="SSF46626">
    <property type="entry name" value="Cytochrome c"/>
    <property type="match status" value="1"/>
</dbReference>
<sequence>MRPTLTFLTFSGLLLSLFLSFSIDKNSCNYSLIKSENNPRQLRLDGDTSKLYTPDDLEATLWAEAPMFNNPTNMDVDAKGRIWITEAVNYRDFNTKPAERLSHKQKGDRVMILEDTDGDGKADNSKVFVEDSLLTAPLGIAVIGNKVIVSCAPNLLIYTDDNGDDKPDRREVFLTGFGGFDHDHSLHSLVVGPDGFWYFNTGNAGPHVVKDKSGWMLRSGSLYTGGTPYNLKNEGNMKSDDDRIWVGGLALRINPDGTGLKVVGHNFRNSYEVCMDSYGNRWQNDNDDQVITCRTSYLPEYGNAGYFSSDGTRFWQADRRPGQDIFTAHWHQEDPGVMRAGDNTGAGSPTGIMFYEGDGLGPQYRGMLLSCEAGRNVIFAYKPEKNGAGFDLKRRDLISSFSRASEKYEWFETDNDTRKWFRPSDIVAGTDGTLYIADWYDPIVGGHAMKDKKGYGRIFRITPKNKKPVAPKLDFATTEGLIEVLKNPAVNVRAVAFDLLKKKGDTAVEPVKTLLKSENSYHAARAIWLLAQLGENGKAEVVNLIKSQEAALRLNAYRALRATNSDILSYAEQLASDPDAAIRAEVAVSLRDIPFSKSKEIIGQLLKKYDGKDPWLLEAIGTASERKEAEVYTLAKEIYSGEPKFWKAQESNLIWRLHPVAAINDLKLRAEAASISETERKKAVTALAFIRDKKAAVAMLELSKSKLADVSSNATWWLNFRRTNDWADLLDWKAFESSTAAPVNQKMLTLKRTLSDDKQSLTTRISSAKQMALDPSGGDMLIEMRVQGKLSDTIVKSVSELIFKNPSQNVRTVGSQFFPRNGKVMKVDFINRMTANPENGKKLFITNCAVCHRHGEDGGEIGPDLTKIHEKFDKTSLLDAIINPSANIVFGYEAYAITTQKGESYFGFLLSDGNNVVLKDAAGTRHVIKSMNIKKREKLPNSLMPEPVNLGLDEQALADITGYLMNFQKP</sequence>
<comment type="caution">
    <text evidence="6">The sequence shown here is derived from an EMBL/GenBank/DDBJ whole genome shotgun (WGS) entry which is preliminary data.</text>
</comment>
<dbReference type="InterPro" id="IPR011041">
    <property type="entry name" value="Quinoprot_gluc/sorb_DH_b-prop"/>
</dbReference>
<dbReference type="PANTHER" id="PTHR33546:SF1">
    <property type="entry name" value="LARGE, MULTIFUNCTIONAL SECRETED PROTEIN"/>
    <property type="match status" value="1"/>
</dbReference>
<dbReference type="Pfam" id="PF23500">
    <property type="entry name" value="DUF7133"/>
    <property type="match status" value="1"/>
</dbReference>
<dbReference type="Gene3D" id="2.120.10.30">
    <property type="entry name" value="TolB, C-terminal domain"/>
    <property type="match status" value="1"/>
</dbReference>
<dbReference type="RefSeq" id="WP_137338156.1">
    <property type="nucleotide sequence ID" value="NZ_BSQH01000001.1"/>
</dbReference>
<feature type="domain" description="Cytochrome c" evidence="5">
    <location>
        <begin position="835"/>
        <end position="968"/>
    </location>
</feature>
<dbReference type="SUPFAM" id="SSF50952">
    <property type="entry name" value="Soluble quinoprotein glucose dehydrogenase"/>
    <property type="match status" value="1"/>
</dbReference>
<dbReference type="GO" id="GO:0020037">
    <property type="term" value="F:heme binding"/>
    <property type="evidence" value="ECO:0007669"/>
    <property type="project" value="InterPro"/>
</dbReference>
<dbReference type="InterPro" id="IPR016024">
    <property type="entry name" value="ARM-type_fold"/>
</dbReference>
<dbReference type="PANTHER" id="PTHR33546">
    <property type="entry name" value="LARGE, MULTIFUNCTIONAL SECRETED PROTEIN-RELATED"/>
    <property type="match status" value="1"/>
</dbReference>
<dbReference type="SUPFAM" id="SSF48371">
    <property type="entry name" value="ARM repeat"/>
    <property type="match status" value="1"/>
</dbReference>
<protein>
    <submittedName>
        <fullName evidence="6">C-type cytochrome</fullName>
    </submittedName>
</protein>
<evidence type="ECO:0000256" key="4">
    <source>
        <dbReference type="PROSITE-ProRule" id="PRU00433"/>
    </source>
</evidence>
<dbReference type="GO" id="GO:0009055">
    <property type="term" value="F:electron transfer activity"/>
    <property type="evidence" value="ECO:0007669"/>
    <property type="project" value="InterPro"/>
</dbReference>
<evidence type="ECO:0000256" key="1">
    <source>
        <dbReference type="ARBA" id="ARBA00022617"/>
    </source>
</evidence>
<dbReference type="InterPro" id="IPR013428">
    <property type="entry name" value="Membrane-bound_put_N"/>
</dbReference>
<dbReference type="GO" id="GO:0046872">
    <property type="term" value="F:metal ion binding"/>
    <property type="evidence" value="ECO:0007669"/>
    <property type="project" value="UniProtKB-KW"/>
</dbReference>
<evidence type="ECO:0000313" key="7">
    <source>
        <dbReference type="Proteomes" id="UP000304900"/>
    </source>
</evidence>
<dbReference type="InterPro" id="IPR055557">
    <property type="entry name" value="DUF7133"/>
</dbReference>